<evidence type="ECO:0008006" key="4">
    <source>
        <dbReference type="Google" id="ProtNLM"/>
    </source>
</evidence>
<dbReference type="Proteomes" id="UP001517376">
    <property type="component" value="Unassembled WGS sequence"/>
</dbReference>
<name>A0ABW9Y314_9RHOB</name>
<evidence type="ECO:0000313" key="3">
    <source>
        <dbReference type="Proteomes" id="UP001517376"/>
    </source>
</evidence>
<organism evidence="2 3">
    <name type="scientific">Paragemmobacter ruber</name>
    <dbReference type="NCBI Taxonomy" id="1985673"/>
    <lineage>
        <taxon>Bacteria</taxon>
        <taxon>Pseudomonadati</taxon>
        <taxon>Pseudomonadota</taxon>
        <taxon>Alphaproteobacteria</taxon>
        <taxon>Rhodobacterales</taxon>
        <taxon>Paracoccaceae</taxon>
        <taxon>Paragemmobacter</taxon>
    </lineage>
</organism>
<evidence type="ECO:0000256" key="1">
    <source>
        <dbReference type="SAM" id="Coils"/>
    </source>
</evidence>
<dbReference type="PROSITE" id="PS51257">
    <property type="entry name" value="PROKAR_LIPOPROTEIN"/>
    <property type="match status" value="1"/>
</dbReference>
<keyword evidence="1" id="KW-0175">Coiled coil</keyword>
<reference evidence="3" key="1">
    <citation type="submission" date="2020-01" db="EMBL/GenBank/DDBJ databases">
        <title>Sphingomonas sp. strain CSW-10.</title>
        <authorList>
            <person name="Chen W.-M."/>
        </authorList>
    </citation>
    <scope>NUCLEOTIDE SEQUENCE [LARGE SCALE GENOMIC DNA]</scope>
    <source>
        <strain evidence="3">CCP-1</strain>
    </source>
</reference>
<evidence type="ECO:0000313" key="2">
    <source>
        <dbReference type="EMBL" id="NBE06337.1"/>
    </source>
</evidence>
<feature type="coiled-coil region" evidence="1">
    <location>
        <begin position="528"/>
        <end position="555"/>
    </location>
</feature>
<protein>
    <recommendedName>
        <fullName evidence="4">Lipoprotein</fullName>
    </recommendedName>
</protein>
<comment type="caution">
    <text evidence="2">The sequence shown here is derived from an EMBL/GenBank/DDBJ whole genome shotgun (WGS) entry which is preliminary data.</text>
</comment>
<keyword evidence="3" id="KW-1185">Reference proteome</keyword>
<dbReference type="RefSeq" id="WP_161765347.1">
    <property type="nucleotide sequence ID" value="NZ_JAAATW010000001.1"/>
</dbReference>
<accession>A0ABW9Y314</accession>
<dbReference type="EMBL" id="JAAATW010000001">
    <property type="protein sequence ID" value="NBE06337.1"/>
    <property type="molecule type" value="Genomic_DNA"/>
</dbReference>
<sequence>MNGASKILTVSYGTFSCTLEGFDDPFNTMKAIAEYFRDLAAGDRYFGAEPPTPDAAMLHQIAEREIQRRVEAKIQENGVVLRASEQGADMPAPQVAAPAVAEPPAPRVTIPAVVAEVPVAPASTVAPTVAPAVAAVAAPAAESVVEKLSRLRSEIAAQPVVAPAQTVPVVSLALPAYGEDQEADTLDAGALADFLPEDMGVGSADLRDEAGYAAAEAADDLYDVPVVEDAPVAQMLTEVPMAAEEEAILLATVEDAVAPLPMETAADEAADEAEIDLSAVLEGVAAEAPAALLEDAAEEAAVEDLSETLRAALAEGPASEVVPEGMPGMATDAEVALSEALAVDAYAAPYEDAPAEGIDTEALLARVTLADETPAPAAAELTPDADDVSIWAETELADAVEIDPAQGGAASDAPGMDEVAEAAPAPEAAVAEPVPGIELRPGAAEKLQRARARVIRIRRGDDAAVALEQAATRKDESAASVAEPAAMDGTAPEMSAAMVVPEKAVDPLDPAETAATAPLLSPEDEAELQRELAALRRSEEERDAAEAAALAYQSEGRRVFDGPSADEALGRLMQQTASEMEGTETKRRQSAIQHLKAAVAATVADRKVTGEKAGETETVSRLARYRNDLAMAVKAALPGRGAAAAPQGERPAPLVLVSEQRIDRPRPAAAPTATATPIRPRRVTPAGLGMTAAAAGMDLSDEDEDDEDLSNVFDDSKGFVEFVERVGATGFEQILEASAAYIAGIEGRAHFSRPQLMRHLTAVIPPGSFQREDGLRSFGTLLRDGRIAKVRRGQFTLTEESAYLAEARKLAQ</sequence>
<proteinExistence type="predicted"/>
<gene>
    <name evidence="2" type="ORF">GU920_02235</name>
</gene>